<name>A8FQL4_SHESH</name>
<evidence type="ECO:0000256" key="2">
    <source>
        <dbReference type="PROSITE-ProRule" id="PRU10139"/>
    </source>
</evidence>
<dbReference type="CDD" id="cd07564">
    <property type="entry name" value="nitrilases_CHs"/>
    <property type="match status" value="1"/>
</dbReference>
<dbReference type="InterPro" id="IPR000132">
    <property type="entry name" value="Nitrilase/CN_hydratase_CS"/>
</dbReference>
<feature type="domain" description="CN hydrolase" evidence="3">
    <location>
        <begin position="8"/>
        <end position="280"/>
    </location>
</feature>
<dbReference type="BRENDA" id="3.5.5.1">
    <property type="organism ID" value="12547"/>
</dbReference>
<proteinExistence type="inferred from homology"/>
<evidence type="ECO:0000313" key="4">
    <source>
        <dbReference type="EMBL" id="ABV35137.1"/>
    </source>
</evidence>
<evidence type="ECO:0000256" key="1">
    <source>
        <dbReference type="ARBA" id="ARBA00008129"/>
    </source>
</evidence>
<dbReference type="EMBL" id="CP000821">
    <property type="protein sequence ID" value="ABV35137.1"/>
    <property type="molecule type" value="Genomic_DNA"/>
</dbReference>
<dbReference type="PANTHER" id="PTHR46044:SF1">
    <property type="entry name" value="CN HYDROLASE DOMAIN-CONTAINING PROTEIN"/>
    <property type="match status" value="1"/>
</dbReference>
<dbReference type="SUPFAM" id="SSF56317">
    <property type="entry name" value="Carbon-nitrogen hydrolase"/>
    <property type="match status" value="1"/>
</dbReference>
<dbReference type="InterPro" id="IPR044149">
    <property type="entry name" value="Nitrilases_CHs"/>
</dbReference>
<keyword evidence="5" id="KW-1185">Reference proteome</keyword>
<accession>A8FQL4</accession>
<dbReference type="KEGG" id="sse:Ssed_0525"/>
<protein>
    <submittedName>
        <fullName evidence="4">Nitrilase</fullName>
        <ecNumber evidence="4">3.5.5.1</ecNumber>
    </submittedName>
</protein>
<feature type="active site" description="Proton acceptor" evidence="2">
    <location>
        <position position="48"/>
    </location>
</feature>
<evidence type="ECO:0000313" key="5">
    <source>
        <dbReference type="Proteomes" id="UP000002015"/>
    </source>
</evidence>
<dbReference type="EC" id="3.5.5.1" evidence="4"/>
<comment type="similarity">
    <text evidence="1">Belongs to the carbon-nitrogen hydrolase superfamily. Nitrilase family.</text>
</comment>
<dbReference type="PROSITE" id="PS50263">
    <property type="entry name" value="CN_HYDROLASE"/>
    <property type="match status" value="1"/>
</dbReference>
<dbReference type="Pfam" id="PF00795">
    <property type="entry name" value="CN_hydrolase"/>
    <property type="match status" value="1"/>
</dbReference>
<dbReference type="InterPro" id="IPR003010">
    <property type="entry name" value="C-N_Hydrolase"/>
</dbReference>
<gene>
    <name evidence="4" type="ordered locus">Ssed_0525</name>
</gene>
<dbReference type="eggNOG" id="COG0388">
    <property type="taxonomic scope" value="Bacteria"/>
</dbReference>
<dbReference type="GO" id="GO:0000257">
    <property type="term" value="F:nitrilase activity"/>
    <property type="evidence" value="ECO:0007669"/>
    <property type="project" value="UniProtKB-EC"/>
</dbReference>
<reference evidence="4 5" key="1">
    <citation type="submission" date="2007-08" db="EMBL/GenBank/DDBJ databases">
        <title>Complete sequence of Shewanella sediminis HAW-EB3.</title>
        <authorList>
            <consortium name="US DOE Joint Genome Institute"/>
            <person name="Copeland A."/>
            <person name="Lucas S."/>
            <person name="Lapidus A."/>
            <person name="Barry K."/>
            <person name="Glavina del Rio T."/>
            <person name="Dalin E."/>
            <person name="Tice H."/>
            <person name="Pitluck S."/>
            <person name="Chertkov O."/>
            <person name="Brettin T."/>
            <person name="Bruce D."/>
            <person name="Detter J.C."/>
            <person name="Han C."/>
            <person name="Schmutz J."/>
            <person name="Larimer F."/>
            <person name="Land M."/>
            <person name="Hauser L."/>
            <person name="Kyrpides N."/>
            <person name="Kim E."/>
            <person name="Zhao J.-S."/>
            <person name="Richardson P."/>
        </authorList>
    </citation>
    <scope>NUCLEOTIDE SEQUENCE [LARGE SCALE GENOMIC DNA]</scope>
    <source>
        <strain evidence="4 5">HAW-EB3</strain>
    </source>
</reference>
<dbReference type="PANTHER" id="PTHR46044">
    <property type="entry name" value="NITRILASE"/>
    <property type="match status" value="1"/>
</dbReference>
<sequence>MKKVVTMPKIAIVQESPILLDRDATIEKAVTLIEEAASAGAELVVFPEAFIAGYPAWIWRLRPGGDWGTSEALHARLFHSSVDIEAGELVPLCSAARANQVTVICGMNERDGLQSRATLYNTVVIIGSDGLILNRHRKLMPTNPERMVWGFGDGSSLKVVDSHVGRISTLLCWENYMPLARYTLYSQGVEIYVAPTYDSGDGWIGTMQHIAREGRCWVICSGVVLEHSDLPDDFPDKEKLYPDSEEWINPGDSVVVAPGGEIVAGPMRREKGILYAEVDSVAVATSKRALDVAGHYSRPDIFTLEVNTQVQNSIKFK</sequence>
<dbReference type="Gene3D" id="3.60.110.10">
    <property type="entry name" value="Carbon-nitrogen hydrolase"/>
    <property type="match status" value="1"/>
</dbReference>
<dbReference type="AlphaFoldDB" id="A8FQL4"/>
<dbReference type="HOGENOM" id="CLU_030130_6_1_6"/>
<keyword evidence="4" id="KW-0378">Hydrolase</keyword>
<dbReference type="STRING" id="425104.Ssed_0525"/>
<dbReference type="InterPro" id="IPR036526">
    <property type="entry name" value="C-N_Hydrolase_sf"/>
</dbReference>
<dbReference type="Proteomes" id="UP000002015">
    <property type="component" value="Chromosome"/>
</dbReference>
<organism evidence="4 5">
    <name type="scientific">Shewanella sediminis (strain HAW-EB3)</name>
    <dbReference type="NCBI Taxonomy" id="425104"/>
    <lineage>
        <taxon>Bacteria</taxon>
        <taxon>Pseudomonadati</taxon>
        <taxon>Pseudomonadota</taxon>
        <taxon>Gammaproteobacteria</taxon>
        <taxon>Alteromonadales</taxon>
        <taxon>Shewanellaceae</taxon>
        <taxon>Shewanella</taxon>
    </lineage>
</organism>
<dbReference type="PROSITE" id="PS00920">
    <property type="entry name" value="NITRIL_CHT_1"/>
    <property type="match status" value="1"/>
</dbReference>
<evidence type="ECO:0000259" key="3">
    <source>
        <dbReference type="PROSITE" id="PS50263"/>
    </source>
</evidence>